<evidence type="ECO:0000256" key="1">
    <source>
        <dbReference type="ARBA" id="ARBA00022617"/>
    </source>
</evidence>
<dbReference type="GO" id="GO:0009055">
    <property type="term" value="F:electron transfer activity"/>
    <property type="evidence" value="ECO:0007669"/>
    <property type="project" value="InterPro"/>
</dbReference>
<accession>B8IL09</accession>
<evidence type="ECO:0000313" key="7">
    <source>
        <dbReference type="EMBL" id="ACL58197.1"/>
    </source>
</evidence>
<keyword evidence="8" id="KW-1185">Reference proteome</keyword>
<dbReference type="OrthoDB" id="9770043at2"/>
<dbReference type="SUPFAM" id="SSF46626">
    <property type="entry name" value="Cytochrome c"/>
    <property type="match status" value="1"/>
</dbReference>
<evidence type="ECO:0000256" key="2">
    <source>
        <dbReference type="ARBA" id="ARBA00022723"/>
    </source>
</evidence>
<dbReference type="AlphaFoldDB" id="B8IL09"/>
<dbReference type="PANTHER" id="PTHR33546:SF1">
    <property type="entry name" value="LARGE, MULTIFUNCTIONAL SECRETED PROTEIN"/>
    <property type="match status" value="1"/>
</dbReference>
<dbReference type="InterPro" id="IPR009056">
    <property type="entry name" value="Cyt_c-like_dom"/>
</dbReference>
<dbReference type="eggNOG" id="COG2010">
    <property type="taxonomic scope" value="Bacteria"/>
</dbReference>
<dbReference type="RefSeq" id="WP_015929860.1">
    <property type="nucleotide sequence ID" value="NC_011894.1"/>
</dbReference>
<dbReference type="PANTHER" id="PTHR33546">
    <property type="entry name" value="LARGE, MULTIFUNCTIONAL SECRETED PROTEIN-RELATED"/>
    <property type="match status" value="1"/>
</dbReference>
<evidence type="ECO:0000259" key="6">
    <source>
        <dbReference type="PROSITE" id="PS51007"/>
    </source>
</evidence>
<evidence type="ECO:0000313" key="8">
    <source>
        <dbReference type="Proteomes" id="UP000008207"/>
    </source>
</evidence>
<dbReference type="InterPro" id="IPR054539">
    <property type="entry name" value="Beta-prop_PDH"/>
</dbReference>
<feature type="domain" description="Cytochrome c" evidence="6">
    <location>
        <begin position="506"/>
        <end position="598"/>
    </location>
</feature>
<evidence type="ECO:0000256" key="4">
    <source>
        <dbReference type="PROSITE-ProRule" id="PRU00433"/>
    </source>
</evidence>
<keyword evidence="1 4" id="KW-0349">Heme</keyword>
<evidence type="ECO:0000256" key="5">
    <source>
        <dbReference type="SAM" id="MobiDB-lite"/>
    </source>
</evidence>
<dbReference type="PROSITE" id="PS51007">
    <property type="entry name" value="CYTC"/>
    <property type="match status" value="1"/>
</dbReference>
<protein>
    <submittedName>
        <fullName evidence="7">Glucose/sorbosone dehydrogenase-like protein</fullName>
    </submittedName>
</protein>
<dbReference type="SUPFAM" id="SSF50952">
    <property type="entry name" value="Soluble quinoprotein glucose dehydrogenase"/>
    <property type="match status" value="1"/>
</dbReference>
<dbReference type="Pfam" id="PF00034">
    <property type="entry name" value="Cytochrom_C"/>
    <property type="match status" value="1"/>
</dbReference>
<dbReference type="eggNOG" id="COG2133">
    <property type="taxonomic scope" value="Bacteria"/>
</dbReference>
<dbReference type="Gene3D" id="2.120.10.30">
    <property type="entry name" value="TolB, C-terminal domain"/>
    <property type="match status" value="1"/>
</dbReference>
<sequence>MRSRFSSLCRHNTGSRLRTGAGALATALLALPAVGTSPRAAGGSGAACPGDNGGLSLPPGFCATVFADNLGHVRQMAVAQDGTLYANTWSGPYYKNNDLPPGGFLVALKDRNGDGRADVTERFGETPAQGGHGGTGLALFDGAVYAESNDRIMRYPLAQGEIAPKAKGAVVVSGLPLTGDHPMHPFAITPKGELLVDLGSATNACEVRNRMPGSPGNNPCTEKQTRGGIWRYDARKTNQTFSPAERYASGIRNGEGIALDGEGRVFATQHGRDQLHENWPKLYTAQQGFELPAEEVVELKQGAEYGWPECYFDPTQQKLVLAPEYGGDGGRKVGLCAERQGPVAVFPAHWAPNDMKFYLAKGATAFPAAYEGGAFIAFHGSWNRAPGPQGGYNVVFQPMKDGRASGDYVVFADGFAGAVKEPGRAQHRPSGLAVGPDGALYVSDDVRGRIWRVTYVGGNPGAAIAAAPAAGPPARSSRAALPPEGIHPDAGQAVAALPVPPGATREQVARGERVFHGEVAGATCGGCHGSDAKGSPIGPDLTDGKWLWSDGSLKGIEQTIANGVPEPKQHGGAMPPMGGVELSDADLKAVAAYVWAVGHPTK</sequence>
<dbReference type="GO" id="GO:0046872">
    <property type="term" value="F:metal ion binding"/>
    <property type="evidence" value="ECO:0007669"/>
    <property type="project" value="UniProtKB-KW"/>
</dbReference>
<dbReference type="Gene3D" id="1.10.760.10">
    <property type="entry name" value="Cytochrome c-like domain"/>
    <property type="match status" value="1"/>
</dbReference>
<dbReference type="GO" id="GO:0020037">
    <property type="term" value="F:heme binding"/>
    <property type="evidence" value="ECO:0007669"/>
    <property type="project" value="InterPro"/>
</dbReference>
<reference evidence="7 8" key="1">
    <citation type="submission" date="2009-01" db="EMBL/GenBank/DDBJ databases">
        <title>Complete sequence of chromosome of Methylobacterium nodulans ORS 2060.</title>
        <authorList>
            <consortium name="US DOE Joint Genome Institute"/>
            <person name="Lucas S."/>
            <person name="Copeland A."/>
            <person name="Lapidus A."/>
            <person name="Glavina del Rio T."/>
            <person name="Dalin E."/>
            <person name="Tice H."/>
            <person name="Bruce D."/>
            <person name="Goodwin L."/>
            <person name="Pitluck S."/>
            <person name="Sims D."/>
            <person name="Brettin T."/>
            <person name="Detter J.C."/>
            <person name="Han C."/>
            <person name="Larimer F."/>
            <person name="Land M."/>
            <person name="Hauser L."/>
            <person name="Kyrpides N."/>
            <person name="Ivanova N."/>
            <person name="Marx C.J."/>
            <person name="Richardson P."/>
        </authorList>
    </citation>
    <scope>NUCLEOTIDE SEQUENCE [LARGE SCALE GENOMIC DNA]</scope>
    <source>
        <strain evidence="8">LMG 21967 / CNCM I-2342 / ORS 2060</strain>
    </source>
</reference>
<dbReference type="KEGG" id="mno:Mnod_3274"/>
<organism evidence="7 8">
    <name type="scientific">Methylobacterium nodulans (strain LMG 21967 / CNCM I-2342 / ORS 2060)</name>
    <dbReference type="NCBI Taxonomy" id="460265"/>
    <lineage>
        <taxon>Bacteria</taxon>
        <taxon>Pseudomonadati</taxon>
        <taxon>Pseudomonadota</taxon>
        <taxon>Alphaproteobacteria</taxon>
        <taxon>Hyphomicrobiales</taxon>
        <taxon>Methylobacteriaceae</taxon>
        <taxon>Methylobacterium</taxon>
    </lineage>
</organism>
<dbReference type="InterPro" id="IPR011042">
    <property type="entry name" value="6-blade_b-propeller_TolB-like"/>
</dbReference>
<dbReference type="Proteomes" id="UP000008207">
    <property type="component" value="Chromosome"/>
</dbReference>
<proteinExistence type="predicted"/>
<dbReference type="InterPro" id="IPR036909">
    <property type="entry name" value="Cyt_c-like_dom_sf"/>
</dbReference>
<gene>
    <name evidence="7" type="ordered locus">Mnod_3274</name>
</gene>
<feature type="compositionally biased region" description="Low complexity" evidence="5">
    <location>
        <begin position="467"/>
        <end position="483"/>
    </location>
</feature>
<name>B8IL09_METNO</name>
<feature type="region of interest" description="Disordered" evidence="5">
    <location>
        <begin position="467"/>
        <end position="490"/>
    </location>
</feature>
<dbReference type="EMBL" id="CP001349">
    <property type="protein sequence ID" value="ACL58197.1"/>
    <property type="molecule type" value="Genomic_DNA"/>
</dbReference>
<dbReference type="InterPro" id="IPR011041">
    <property type="entry name" value="Quinoprot_gluc/sorb_DH_b-prop"/>
</dbReference>
<evidence type="ECO:0000256" key="3">
    <source>
        <dbReference type="ARBA" id="ARBA00023004"/>
    </source>
</evidence>
<dbReference type="Pfam" id="PF22807">
    <property type="entry name" value="TrAA12"/>
    <property type="match status" value="1"/>
</dbReference>
<keyword evidence="3 4" id="KW-0408">Iron</keyword>
<dbReference type="HOGENOM" id="CLU_024435_3_1_5"/>
<dbReference type="STRING" id="460265.Mnod_3274"/>
<keyword evidence="2 4" id="KW-0479">Metal-binding</keyword>